<dbReference type="NCBIfam" id="NF001159">
    <property type="entry name" value="PRK00150.1-3"/>
    <property type="match status" value="1"/>
</dbReference>
<dbReference type="RefSeq" id="WP_109229152.1">
    <property type="nucleotide sequence ID" value="NZ_PYHR01000002.1"/>
</dbReference>
<comment type="catalytic activity">
    <reaction evidence="6">
        <text>N-terminal N-formyl-L-methionyl-[peptide] + H2O = N-terminal L-methionyl-[peptide] + formate</text>
        <dbReference type="Rhea" id="RHEA:24420"/>
        <dbReference type="Rhea" id="RHEA-COMP:10639"/>
        <dbReference type="Rhea" id="RHEA-COMP:10640"/>
        <dbReference type="ChEBI" id="CHEBI:15377"/>
        <dbReference type="ChEBI" id="CHEBI:15740"/>
        <dbReference type="ChEBI" id="CHEBI:49298"/>
        <dbReference type="ChEBI" id="CHEBI:64731"/>
        <dbReference type="EC" id="3.5.1.88"/>
    </reaction>
</comment>
<evidence type="ECO:0000256" key="1">
    <source>
        <dbReference type="ARBA" id="ARBA00010759"/>
    </source>
</evidence>
<organism evidence="7 8">
    <name type="scientific">Serinibacter arcticus</name>
    <dbReference type="NCBI Taxonomy" id="1655435"/>
    <lineage>
        <taxon>Bacteria</taxon>
        <taxon>Bacillati</taxon>
        <taxon>Actinomycetota</taxon>
        <taxon>Actinomycetes</taxon>
        <taxon>Micrococcales</taxon>
        <taxon>Beutenbergiaceae</taxon>
        <taxon>Serinibacter</taxon>
    </lineage>
</organism>
<name>A0A2U1ZV01_9MICO</name>
<feature type="active site" evidence="6">
    <location>
        <position position="142"/>
    </location>
</feature>
<proteinExistence type="inferred from homology"/>
<protein>
    <recommendedName>
        <fullName evidence="6">Peptide deformylase</fullName>
        <shortName evidence="6">PDF</shortName>
        <ecNumber evidence="6">3.5.1.88</ecNumber>
    </recommendedName>
    <alternativeName>
        <fullName evidence="6">Polypeptide deformylase</fullName>
    </alternativeName>
</protein>
<comment type="caution">
    <text evidence="7">The sequence shown here is derived from an EMBL/GenBank/DDBJ whole genome shotgun (WGS) entry which is preliminary data.</text>
</comment>
<dbReference type="EC" id="3.5.1.88" evidence="6"/>
<comment type="function">
    <text evidence="6">Removes the formyl group from the N-terminal Met of newly synthesized proteins. Requires at least a dipeptide for an efficient rate of reaction. N-terminal L-methionine is a prerequisite for activity but the enzyme has broad specificity at other positions.</text>
</comment>
<evidence type="ECO:0000256" key="6">
    <source>
        <dbReference type="HAMAP-Rule" id="MF_00163"/>
    </source>
</evidence>
<dbReference type="PRINTS" id="PR01576">
    <property type="entry name" value="PDEFORMYLASE"/>
</dbReference>
<dbReference type="OrthoDB" id="9804313at2"/>
<dbReference type="EMBL" id="PYHR01000002">
    <property type="protein sequence ID" value="PWD50770.1"/>
    <property type="molecule type" value="Genomic_DNA"/>
</dbReference>
<keyword evidence="2 6" id="KW-0479">Metal-binding</keyword>
<keyword evidence="5 6" id="KW-0408">Iron</keyword>
<keyword evidence="3 6" id="KW-0378">Hydrolase</keyword>
<keyword evidence="4 6" id="KW-0648">Protein biosynthesis</keyword>
<comment type="similarity">
    <text evidence="1 6">Belongs to the polypeptide deformylase family.</text>
</comment>
<feature type="binding site" evidence="6">
    <location>
        <position position="145"/>
    </location>
    <ligand>
        <name>Fe cation</name>
        <dbReference type="ChEBI" id="CHEBI:24875"/>
    </ligand>
</feature>
<dbReference type="Proteomes" id="UP000245166">
    <property type="component" value="Unassembled WGS sequence"/>
</dbReference>
<dbReference type="PANTHER" id="PTHR10458">
    <property type="entry name" value="PEPTIDE DEFORMYLASE"/>
    <property type="match status" value="1"/>
</dbReference>
<evidence type="ECO:0000256" key="2">
    <source>
        <dbReference type="ARBA" id="ARBA00022723"/>
    </source>
</evidence>
<dbReference type="InterPro" id="IPR036821">
    <property type="entry name" value="Peptide_deformylase_sf"/>
</dbReference>
<dbReference type="Pfam" id="PF01327">
    <property type="entry name" value="Pep_deformylase"/>
    <property type="match status" value="1"/>
</dbReference>
<gene>
    <name evidence="6 7" type="primary">def</name>
    <name evidence="7" type="ORF">C8046_09045</name>
</gene>
<evidence type="ECO:0000256" key="4">
    <source>
        <dbReference type="ARBA" id="ARBA00022917"/>
    </source>
</evidence>
<feature type="binding site" evidence="6">
    <location>
        <position position="99"/>
    </location>
    <ligand>
        <name>Fe cation</name>
        <dbReference type="ChEBI" id="CHEBI:24875"/>
    </ligand>
</feature>
<dbReference type="GO" id="GO:0042586">
    <property type="term" value="F:peptide deformylase activity"/>
    <property type="evidence" value="ECO:0007669"/>
    <property type="project" value="UniProtKB-UniRule"/>
</dbReference>
<evidence type="ECO:0000256" key="3">
    <source>
        <dbReference type="ARBA" id="ARBA00022801"/>
    </source>
</evidence>
<dbReference type="AlphaFoldDB" id="A0A2U1ZV01"/>
<feature type="binding site" evidence="6">
    <location>
        <position position="141"/>
    </location>
    <ligand>
        <name>Fe cation</name>
        <dbReference type="ChEBI" id="CHEBI:24875"/>
    </ligand>
</feature>
<accession>A0A2U1ZV01</accession>
<dbReference type="SUPFAM" id="SSF56420">
    <property type="entry name" value="Peptide deformylase"/>
    <property type="match status" value="1"/>
</dbReference>
<dbReference type="PANTHER" id="PTHR10458:SF2">
    <property type="entry name" value="PEPTIDE DEFORMYLASE, MITOCHONDRIAL"/>
    <property type="match status" value="1"/>
</dbReference>
<keyword evidence="8" id="KW-1185">Reference proteome</keyword>
<dbReference type="HAMAP" id="MF_00163">
    <property type="entry name" value="Pep_deformylase"/>
    <property type="match status" value="1"/>
</dbReference>
<evidence type="ECO:0000313" key="8">
    <source>
        <dbReference type="Proteomes" id="UP000245166"/>
    </source>
</evidence>
<dbReference type="InterPro" id="IPR023635">
    <property type="entry name" value="Peptide_deformylase"/>
</dbReference>
<evidence type="ECO:0000313" key="7">
    <source>
        <dbReference type="EMBL" id="PWD50770.1"/>
    </source>
</evidence>
<dbReference type="GO" id="GO:0006412">
    <property type="term" value="P:translation"/>
    <property type="evidence" value="ECO:0007669"/>
    <property type="project" value="UniProtKB-UniRule"/>
</dbReference>
<dbReference type="CDD" id="cd00487">
    <property type="entry name" value="Pep_deformylase"/>
    <property type="match status" value="1"/>
</dbReference>
<dbReference type="NCBIfam" id="TIGR00079">
    <property type="entry name" value="pept_deformyl"/>
    <property type="match status" value="1"/>
</dbReference>
<dbReference type="Gene3D" id="3.90.45.10">
    <property type="entry name" value="Peptide deformylase"/>
    <property type="match status" value="1"/>
</dbReference>
<reference evidence="7 8" key="1">
    <citation type="submission" date="2018-03" db="EMBL/GenBank/DDBJ databases">
        <title>Genome assembly of novel Miniimonas species PCH200.</title>
        <authorList>
            <person name="Thakur V."/>
            <person name="Kumar V."/>
            <person name="Singh D."/>
        </authorList>
    </citation>
    <scope>NUCLEOTIDE SEQUENCE [LARGE SCALE GENOMIC DNA]</scope>
    <source>
        <strain evidence="7 8">PCH200</strain>
    </source>
</reference>
<sequence length="189" mass="20992">MAILPIVISGDPVLHRPASPVTEVTDEIRELVADMYVTMDEAPGVGLAAPQIGVGLRIFVYSYEDDEGAPWRGVVINPELWMTPPVPGDPDVDEEVEGCLSFPGERFALRRSERSIVTGTDLEGAPVRLEVDGWRARILQHEFDHLNGTLYVDRLTHPDDRDEVEEIVKERGWGKPGLSWRPGVDNLEG</sequence>
<comment type="cofactor">
    <cofactor evidence="6">
        <name>Fe(2+)</name>
        <dbReference type="ChEBI" id="CHEBI:29033"/>
    </cofactor>
    <text evidence="6">Binds 1 Fe(2+) ion.</text>
</comment>
<dbReference type="PIRSF" id="PIRSF004749">
    <property type="entry name" value="Pep_def"/>
    <property type="match status" value="1"/>
</dbReference>
<evidence type="ECO:0000256" key="5">
    <source>
        <dbReference type="ARBA" id="ARBA00023004"/>
    </source>
</evidence>
<dbReference type="GO" id="GO:0046872">
    <property type="term" value="F:metal ion binding"/>
    <property type="evidence" value="ECO:0007669"/>
    <property type="project" value="UniProtKB-KW"/>
</dbReference>